<gene>
    <name evidence="2" type="ORF">GCM10007359_12830</name>
</gene>
<dbReference type="GO" id="GO:0005886">
    <property type="term" value="C:plasma membrane"/>
    <property type="evidence" value="ECO:0007669"/>
    <property type="project" value="TreeGrafter"/>
</dbReference>
<feature type="transmembrane region" description="Helical" evidence="1">
    <location>
        <begin position="280"/>
        <end position="306"/>
    </location>
</feature>
<comment type="caution">
    <text evidence="2">The sequence shown here is derived from an EMBL/GenBank/DDBJ whole genome shotgun (WGS) entry which is preliminary data.</text>
</comment>
<protein>
    <submittedName>
        <fullName evidence="2">ABC transporter</fullName>
    </submittedName>
</protein>
<dbReference type="InterPro" id="IPR008526">
    <property type="entry name" value="YedI"/>
</dbReference>
<dbReference type="RefSeq" id="WP_188359544.1">
    <property type="nucleotide sequence ID" value="NZ_BMDC01000002.1"/>
</dbReference>
<feature type="transmembrane region" description="Helical" evidence="1">
    <location>
        <begin position="229"/>
        <end position="250"/>
    </location>
</feature>
<evidence type="ECO:0000313" key="2">
    <source>
        <dbReference type="EMBL" id="GGH62523.1"/>
    </source>
</evidence>
<keyword evidence="1" id="KW-1133">Transmembrane helix</keyword>
<name>A0A917ITU2_9MICC</name>
<dbReference type="PANTHER" id="PTHR30503">
    <property type="entry name" value="INNER MEMBRANE PROTEIN YEDI"/>
    <property type="match status" value="1"/>
</dbReference>
<evidence type="ECO:0000313" key="3">
    <source>
        <dbReference type="Proteomes" id="UP000600171"/>
    </source>
</evidence>
<dbReference type="AlphaFoldDB" id="A0A917ITU2"/>
<feature type="transmembrane region" description="Helical" evidence="1">
    <location>
        <begin position="173"/>
        <end position="195"/>
    </location>
</feature>
<dbReference type="EMBL" id="BMDC01000002">
    <property type="protein sequence ID" value="GGH62523.1"/>
    <property type="molecule type" value="Genomic_DNA"/>
</dbReference>
<reference evidence="2 3" key="1">
    <citation type="journal article" date="2014" name="Int. J. Syst. Evol. Microbiol.">
        <title>Complete genome sequence of Corynebacterium casei LMG S-19264T (=DSM 44701T), isolated from a smear-ripened cheese.</title>
        <authorList>
            <consortium name="US DOE Joint Genome Institute (JGI-PGF)"/>
            <person name="Walter F."/>
            <person name="Albersmeier A."/>
            <person name="Kalinowski J."/>
            <person name="Ruckert C."/>
        </authorList>
    </citation>
    <scope>NUCLEOTIDE SEQUENCE [LARGE SCALE GENOMIC DNA]</scope>
    <source>
        <strain evidence="2 3">CCM 8669</strain>
    </source>
</reference>
<dbReference type="PIRSF" id="PIRSF016660">
    <property type="entry name" value="YedI"/>
    <property type="match status" value="1"/>
</dbReference>
<proteinExistence type="predicted"/>
<keyword evidence="3" id="KW-1185">Reference proteome</keyword>
<dbReference type="Pfam" id="PF05661">
    <property type="entry name" value="DUF808"/>
    <property type="match status" value="1"/>
</dbReference>
<keyword evidence="1" id="KW-0812">Transmembrane</keyword>
<dbReference type="Proteomes" id="UP000600171">
    <property type="component" value="Unassembled WGS sequence"/>
</dbReference>
<keyword evidence="1" id="KW-0472">Membrane</keyword>
<accession>A0A917ITU2</accession>
<feature type="transmembrane region" description="Helical" evidence="1">
    <location>
        <begin position="76"/>
        <end position="106"/>
    </location>
</feature>
<organism evidence="2 3">
    <name type="scientific">Rothia aerolata</name>
    <dbReference type="NCBI Taxonomy" id="1812262"/>
    <lineage>
        <taxon>Bacteria</taxon>
        <taxon>Bacillati</taxon>
        <taxon>Actinomycetota</taxon>
        <taxon>Actinomycetes</taxon>
        <taxon>Micrococcales</taxon>
        <taxon>Micrococcaceae</taxon>
        <taxon>Rothia</taxon>
    </lineage>
</organism>
<dbReference type="PANTHER" id="PTHR30503:SF3">
    <property type="entry name" value="INNER MEMBRANE PROTEIN YEDI"/>
    <property type="match status" value="1"/>
</dbReference>
<sequence length="316" mass="33716">MAGGLAALLDDVAALVKLTAASTDDVAAAAGRASAKAAGVVVDDAAVVPQYVRGIEPKREFPIVWKIAKGSLLNKLIILVIILILDWLLPASLTPLLMLGGLYLSFEGAEKVLEMFGLGHHAEEDDKPAVVQGEEAEKKVVSGAVRTDFILSAEIMVISMNSIAADAGFGLKAITLVVVAVLITLLVYGAVALLVKADDFGLRLMEKDSAGAQKFGRGLVDAMPKVMKVISVVGTFAMLWVGGHILLAGFDTLGWHWPYGLVHSIEHWFEHFVSGWFGSVVLWLVETICSMIFGFIFGTVIALVVMNLPKKKKAAH</sequence>
<evidence type="ECO:0000256" key="1">
    <source>
        <dbReference type="SAM" id="Phobius"/>
    </source>
</evidence>